<name>A0A919YKE0_9BACL</name>
<organism evidence="1 2">
    <name type="scientific">Paenibacillus azoreducens</name>
    <dbReference type="NCBI Taxonomy" id="116718"/>
    <lineage>
        <taxon>Bacteria</taxon>
        <taxon>Bacillati</taxon>
        <taxon>Bacillota</taxon>
        <taxon>Bacilli</taxon>
        <taxon>Bacillales</taxon>
        <taxon>Paenibacillaceae</taxon>
        <taxon>Paenibacillus</taxon>
    </lineage>
</organism>
<protein>
    <recommendedName>
        <fullName evidence="3">BtrH N-terminal domain-containing protein</fullName>
    </recommendedName>
</protein>
<sequence length="325" mass="36562">MGTKIIRDLHMTIDCRSYIDAMHAVLSHAGWTAYSKAELSGMTVTGFRLAVHRRLTSESATAYNWVAENFLAADFLGVTASSAAGFSFHPTFPLYREQAISDLKAAIDRDVGAIFWKDGFVTAAGYDDQAGMLYYDDGSGRVLQPLSYGEFGRNSSPYWYYQVFEDKIDLDPIEVYKESLMQAVYKWEMHDLMLPEADYACGSEAYEAIKQALRTGEFDPIQAGEVFQCYACAKSDISEYMDKLHSLWPQLRSAAAAYGRTAALFHDVLDAVARGGMEDWSEQGVRQELVHLFAEAQRSEQEGIDCIKGFMRERIGNRFEHVGLR</sequence>
<proteinExistence type="predicted"/>
<dbReference type="Proteomes" id="UP000682811">
    <property type="component" value="Unassembled WGS sequence"/>
</dbReference>
<evidence type="ECO:0008006" key="3">
    <source>
        <dbReference type="Google" id="ProtNLM"/>
    </source>
</evidence>
<gene>
    <name evidence="1" type="ORF">J34TS1_46620</name>
</gene>
<dbReference type="AlphaFoldDB" id="A0A919YKE0"/>
<comment type="caution">
    <text evidence="1">The sequence shown here is derived from an EMBL/GenBank/DDBJ whole genome shotgun (WGS) entry which is preliminary data.</text>
</comment>
<reference evidence="1 2" key="1">
    <citation type="submission" date="2021-03" db="EMBL/GenBank/DDBJ databases">
        <title>Antimicrobial resistance genes in bacteria isolated from Japanese honey, and their potential for conferring macrolide and lincosamide resistance in the American foulbrood pathogen Paenibacillus larvae.</title>
        <authorList>
            <person name="Okamoto M."/>
            <person name="Kumagai M."/>
            <person name="Kanamori H."/>
            <person name="Takamatsu D."/>
        </authorList>
    </citation>
    <scope>NUCLEOTIDE SEQUENCE [LARGE SCALE GENOMIC DNA]</scope>
    <source>
        <strain evidence="1 2">J34TS1</strain>
    </source>
</reference>
<keyword evidence="2" id="KW-1185">Reference proteome</keyword>
<dbReference type="EMBL" id="BORT01000026">
    <property type="protein sequence ID" value="GIO49897.1"/>
    <property type="molecule type" value="Genomic_DNA"/>
</dbReference>
<evidence type="ECO:0000313" key="1">
    <source>
        <dbReference type="EMBL" id="GIO49897.1"/>
    </source>
</evidence>
<accession>A0A919YKE0</accession>
<dbReference type="RefSeq" id="WP_212980244.1">
    <property type="nucleotide sequence ID" value="NZ_AP025343.1"/>
</dbReference>
<evidence type="ECO:0000313" key="2">
    <source>
        <dbReference type="Proteomes" id="UP000682811"/>
    </source>
</evidence>